<reference key="2">
    <citation type="submission" date="2011-10" db="EMBL/GenBank/DDBJ databases">
        <title>The genome and transcriptome sequence of Clonorchis sinensis provide insights into the carcinogenic liver fluke.</title>
        <authorList>
            <person name="Wang X."/>
            <person name="Huang Y."/>
            <person name="Chen W."/>
            <person name="Liu H."/>
            <person name="Guo L."/>
            <person name="Chen Y."/>
            <person name="Luo F."/>
            <person name="Zhou W."/>
            <person name="Sun J."/>
            <person name="Mao Q."/>
            <person name="Liang P."/>
            <person name="Zhou C."/>
            <person name="Tian Y."/>
            <person name="Men J."/>
            <person name="Lv X."/>
            <person name="Huang L."/>
            <person name="Zhou J."/>
            <person name="Hu Y."/>
            <person name="Li R."/>
            <person name="Zhang F."/>
            <person name="Lei H."/>
            <person name="Li X."/>
            <person name="Hu X."/>
            <person name="Liang C."/>
            <person name="Xu J."/>
            <person name="Wu Z."/>
            <person name="Yu X."/>
        </authorList>
    </citation>
    <scope>NUCLEOTIDE SEQUENCE</scope>
    <source>
        <strain>Henan</strain>
    </source>
</reference>
<organism evidence="1 2">
    <name type="scientific">Clonorchis sinensis</name>
    <name type="common">Chinese liver fluke</name>
    <dbReference type="NCBI Taxonomy" id="79923"/>
    <lineage>
        <taxon>Eukaryota</taxon>
        <taxon>Metazoa</taxon>
        <taxon>Spiralia</taxon>
        <taxon>Lophotrochozoa</taxon>
        <taxon>Platyhelminthes</taxon>
        <taxon>Trematoda</taxon>
        <taxon>Digenea</taxon>
        <taxon>Opisthorchiida</taxon>
        <taxon>Opisthorchiata</taxon>
        <taxon>Opisthorchiidae</taxon>
        <taxon>Clonorchis</taxon>
    </lineage>
</organism>
<sequence length="147" mass="17574">MTIIGETICENEETAIHFLYRHLDRWIEHIKEHFSWYPSTQKLEESSKPKNFSGIWRYMAFPLNYIPHEGTLVGEYEYTTSLLLSSPRPFVYNKVVIFHRSSLLICCLKFLCMPLKPRMPKYSRDVYPQMFSLRMILLSLVRKHKPV</sequence>
<reference evidence="1" key="1">
    <citation type="journal article" date="2011" name="Genome Biol.">
        <title>The draft genome of the carcinogenic human liver fluke Clonorchis sinensis.</title>
        <authorList>
            <person name="Wang X."/>
            <person name="Chen W."/>
            <person name="Huang Y."/>
            <person name="Sun J."/>
            <person name="Men J."/>
            <person name="Liu H."/>
            <person name="Luo F."/>
            <person name="Guo L."/>
            <person name="Lv X."/>
            <person name="Deng C."/>
            <person name="Zhou C."/>
            <person name="Fan Y."/>
            <person name="Li X."/>
            <person name="Huang L."/>
            <person name="Hu Y."/>
            <person name="Liang C."/>
            <person name="Hu X."/>
            <person name="Xu J."/>
            <person name="Yu X."/>
        </authorList>
    </citation>
    <scope>NUCLEOTIDE SEQUENCE [LARGE SCALE GENOMIC DNA]</scope>
    <source>
        <strain evidence="1">Henan</strain>
    </source>
</reference>
<proteinExistence type="predicted"/>
<gene>
    <name evidence="1" type="ORF">CLF_104288</name>
</gene>
<accession>G7YBB6</accession>
<dbReference type="Proteomes" id="UP000008909">
    <property type="component" value="Unassembled WGS sequence"/>
</dbReference>
<name>G7YBB6_CLOSI</name>
<dbReference type="AlphaFoldDB" id="G7YBB6"/>
<keyword evidence="2" id="KW-1185">Reference proteome</keyword>
<dbReference type="EMBL" id="DF143027">
    <property type="protein sequence ID" value="GAA50250.1"/>
    <property type="molecule type" value="Genomic_DNA"/>
</dbReference>
<protein>
    <submittedName>
        <fullName evidence="1">Uncharacterized protein</fullName>
    </submittedName>
</protein>
<evidence type="ECO:0000313" key="1">
    <source>
        <dbReference type="EMBL" id="GAA50250.1"/>
    </source>
</evidence>
<evidence type="ECO:0000313" key="2">
    <source>
        <dbReference type="Proteomes" id="UP000008909"/>
    </source>
</evidence>